<keyword evidence="1" id="KW-0106">Calcium</keyword>
<organism evidence="5 6">
    <name type="scientific">Edaphochlamys debaryana</name>
    <dbReference type="NCBI Taxonomy" id="47281"/>
    <lineage>
        <taxon>Eukaryota</taxon>
        <taxon>Viridiplantae</taxon>
        <taxon>Chlorophyta</taxon>
        <taxon>core chlorophytes</taxon>
        <taxon>Chlorophyceae</taxon>
        <taxon>CS clade</taxon>
        <taxon>Chlamydomonadales</taxon>
        <taxon>Chlamydomonadales incertae sedis</taxon>
        <taxon>Edaphochlamys</taxon>
    </lineage>
</organism>
<feature type="compositionally biased region" description="Pro residues" evidence="2">
    <location>
        <begin position="98"/>
        <end position="117"/>
    </location>
</feature>
<dbReference type="PROSITE" id="PS50222">
    <property type="entry name" value="EF_HAND_2"/>
    <property type="match status" value="3"/>
</dbReference>
<keyword evidence="3" id="KW-1133">Transmembrane helix</keyword>
<evidence type="ECO:0000313" key="6">
    <source>
        <dbReference type="Proteomes" id="UP000612055"/>
    </source>
</evidence>
<evidence type="ECO:0000313" key="5">
    <source>
        <dbReference type="EMBL" id="KAG2482802.1"/>
    </source>
</evidence>
<feature type="region of interest" description="Disordered" evidence="2">
    <location>
        <begin position="705"/>
        <end position="785"/>
    </location>
</feature>
<sequence>MGTIPKLPVAMAQRRSLAGVFDNAAFMWVIIAVSIVVGVALLAFLIWAIVTRCGRGKSSAVAPEKNPDVEKALAAGGLGGTDAEKKAAAEYTPLAAPQEPPGPHPPPMASGYTPPPAGTQALLPSAQQLPPGIMLAPVVPPFYNPLFSNPRLATDPPYERMALISSRVANADQVAHAVLPNVAYVVYDWKNYTLQELLRYIKKVLGAQKVVSIAVIAPGNKPGQVSLLEGAGTAPDKLLTKTELSQFWRVLAGCVALSGTADGRRIDLLGCRVCEAPREGAQLLKELWNLTTVPFAAADDALGGFMLSTFMEEPVTKQLSLISSTIPAIDLYFNRFALLGIPPPAGMALATGPPPPPLPPGTPPPGSIVPIGMTPPLPVTPPAAAAAGAAAAGATVAGAAAAIALQQQQQQQQALQGQMLQMQQQLAPVQANAAAASGAAVAGPTDIFTRLSRALQAAGKSPDAAFIEFDVNSDLVLTTEELTKLMQKYVPDASPMDIKHFQAMLDTETEDGRLSRSEFAHGLPENVAIQEKVRTGNDEDEVVLRLQEYLTDNEQLMRSTYEDFDANANGLLDHKEMQQLIACIPGLDPHEKKFILAYLYHYDQDKDQRVSFDELKKALDHFGKPPPTIAHHVAASGGAVTASAGGAAAAASAQAYTAAAAMQAQGQGAMAGMQAQAQGAMAGMPPAPPSLAALGAPPSLAPLGGQPGLAPLGAPPSLAPLGGQPGLAPLGAPPSLAPLGGQPPLAPLGAPGLAPLGGPSSFAPLPGLGPPRPGGLAPLAPLPGQ</sequence>
<dbReference type="PANTHER" id="PTHR46857">
    <property type="entry name" value="EPITHELIAL CELL-TRANSFORMING SEQUENCE 2 ONCOGENE-LIKE"/>
    <property type="match status" value="1"/>
</dbReference>
<feature type="domain" description="EF-hand" evidence="4">
    <location>
        <begin position="457"/>
        <end position="492"/>
    </location>
</feature>
<dbReference type="InterPro" id="IPR052805">
    <property type="entry name" value="GEF_Ubiquitin-Prot_Reg"/>
</dbReference>
<dbReference type="PROSITE" id="PS00018">
    <property type="entry name" value="EF_HAND_1"/>
    <property type="match status" value="2"/>
</dbReference>
<dbReference type="InterPro" id="IPR025592">
    <property type="entry name" value="DUF4347"/>
</dbReference>
<dbReference type="EMBL" id="JAEHOE010000201">
    <property type="protein sequence ID" value="KAG2482802.1"/>
    <property type="molecule type" value="Genomic_DNA"/>
</dbReference>
<dbReference type="InterPro" id="IPR011992">
    <property type="entry name" value="EF-hand-dom_pair"/>
</dbReference>
<dbReference type="PANTHER" id="PTHR46857:SF2">
    <property type="entry name" value="F-BOX ONLY PROTEIN 16"/>
    <property type="match status" value="1"/>
</dbReference>
<name>A0A836BNF5_9CHLO</name>
<feature type="compositionally biased region" description="Low complexity" evidence="2">
    <location>
        <begin position="719"/>
        <end position="730"/>
    </location>
</feature>
<dbReference type="InterPro" id="IPR002048">
    <property type="entry name" value="EF_hand_dom"/>
</dbReference>
<keyword evidence="3" id="KW-0812">Transmembrane</keyword>
<protein>
    <recommendedName>
        <fullName evidence="4">EF-hand domain-containing protein</fullName>
    </recommendedName>
</protein>
<dbReference type="SUPFAM" id="SSF47473">
    <property type="entry name" value="EF-hand"/>
    <property type="match status" value="1"/>
</dbReference>
<dbReference type="SMART" id="SM00054">
    <property type="entry name" value="EFh"/>
    <property type="match status" value="3"/>
</dbReference>
<dbReference type="Proteomes" id="UP000612055">
    <property type="component" value="Unassembled WGS sequence"/>
</dbReference>
<proteinExistence type="predicted"/>
<feature type="compositionally biased region" description="Low complexity" evidence="2">
    <location>
        <begin position="737"/>
        <end position="766"/>
    </location>
</feature>
<feature type="domain" description="EF-hand" evidence="4">
    <location>
        <begin position="590"/>
        <end position="625"/>
    </location>
</feature>
<accession>A0A836BNF5</accession>
<keyword evidence="3" id="KW-0472">Membrane</keyword>
<evidence type="ECO:0000259" key="4">
    <source>
        <dbReference type="PROSITE" id="PS50222"/>
    </source>
</evidence>
<dbReference type="InterPro" id="IPR018247">
    <property type="entry name" value="EF_Hand_1_Ca_BS"/>
</dbReference>
<dbReference type="OrthoDB" id="541026at2759"/>
<feature type="domain" description="EF-hand" evidence="4">
    <location>
        <begin position="552"/>
        <end position="587"/>
    </location>
</feature>
<gene>
    <name evidence="5" type="ORF">HYH03_018292</name>
</gene>
<comment type="caution">
    <text evidence="5">The sequence shown here is derived from an EMBL/GenBank/DDBJ whole genome shotgun (WGS) entry which is preliminary data.</text>
</comment>
<evidence type="ECO:0000256" key="3">
    <source>
        <dbReference type="SAM" id="Phobius"/>
    </source>
</evidence>
<evidence type="ECO:0000256" key="1">
    <source>
        <dbReference type="ARBA" id="ARBA00022837"/>
    </source>
</evidence>
<evidence type="ECO:0000256" key="2">
    <source>
        <dbReference type="SAM" id="MobiDB-lite"/>
    </source>
</evidence>
<dbReference type="GO" id="GO:0005509">
    <property type="term" value="F:calcium ion binding"/>
    <property type="evidence" value="ECO:0007669"/>
    <property type="project" value="InterPro"/>
</dbReference>
<dbReference type="Pfam" id="PF14252">
    <property type="entry name" value="DUF4347"/>
    <property type="match status" value="1"/>
</dbReference>
<dbReference type="AlphaFoldDB" id="A0A836BNF5"/>
<reference evidence="5" key="1">
    <citation type="journal article" date="2020" name="bioRxiv">
        <title>Comparative genomics of Chlamydomonas.</title>
        <authorList>
            <person name="Craig R.J."/>
            <person name="Hasan A.R."/>
            <person name="Ness R.W."/>
            <person name="Keightley P.D."/>
        </authorList>
    </citation>
    <scope>NUCLEOTIDE SEQUENCE</scope>
    <source>
        <strain evidence="5">CCAP 11/70</strain>
    </source>
</reference>
<dbReference type="Gene3D" id="1.10.238.10">
    <property type="entry name" value="EF-hand"/>
    <property type="match status" value="2"/>
</dbReference>
<feature type="transmembrane region" description="Helical" evidence="3">
    <location>
        <begin position="25"/>
        <end position="50"/>
    </location>
</feature>
<feature type="region of interest" description="Disordered" evidence="2">
    <location>
        <begin position="94"/>
        <end position="123"/>
    </location>
</feature>
<keyword evidence="6" id="KW-1185">Reference proteome</keyword>